<dbReference type="RefSeq" id="WP_105190844.1">
    <property type="nucleotide sequence ID" value="NZ_PTQZ01000001.1"/>
</dbReference>
<evidence type="ECO:0000259" key="18">
    <source>
        <dbReference type="PROSITE" id="PS50106"/>
    </source>
</evidence>
<feature type="binding site" evidence="16">
    <location>
        <begin position="202"/>
        <end position="204"/>
    </location>
    <ligand>
        <name>substrate</name>
    </ligand>
</feature>
<evidence type="ECO:0000256" key="7">
    <source>
        <dbReference type="ARBA" id="ARBA00022670"/>
    </source>
</evidence>
<dbReference type="InterPro" id="IPR001940">
    <property type="entry name" value="Peptidase_S1C"/>
</dbReference>
<feature type="active site" description="Charge relay system" evidence="15">
    <location>
        <position position="101"/>
    </location>
</feature>
<keyword evidence="11" id="KW-0378">Hydrolase</keyword>
<evidence type="ECO:0000256" key="16">
    <source>
        <dbReference type="PIRSR" id="PIRSR611782-2"/>
    </source>
</evidence>
<evidence type="ECO:0000256" key="13">
    <source>
        <dbReference type="ARBA" id="ARBA00023016"/>
    </source>
</evidence>
<evidence type="ECO:0000313" key="20">
    <source>
        <dbReference type="Proteomes" id="UP000243900"/>
    </source>
</evidence>
<dbReference type="Pfam" id="PF13180">
    <property type="entry name" value="PDZ_2"/>
    <property type="match status" value="2"/>
</dbReference>
<feature type="active site" description="Charge relay system" evidence="15">
    <location>
        <position position="204"/>
    </location>
</feature>
<evidence type="ECO:0000256" key="10">
    <source>
        <dbReference type="ARBA" id="ARBA00022764"/>
    </source>
</evidence>
<dbReference type="InterPro" id="IPR011782">
    <property type="entry name" value="Pept_S1C_Do"/>
</dbReference>
<feature type="binding site" evidence="16">
    <location>
        <position position="131"/>
    </location>
    <ligand>
        <name>substrate</name>
    </ligand>
</feature>
<evidence type="ECO:0000256" key="6">
    <source>
        <dbReference type="ARBA" id="ARBA00013958"/>
    </source>
</evidence>
<evidence type="ECO:0000256" key="17">
    <source>
        <dbReference type="SAM" id="SignalP"/>
    </source>
</evidence>
<organism evidence="19 20">
    <name type="scientific">Amnimonas aquatica</name>
    <dbReference type="NCBI Taxonomy" id="2094561"/>
    <lineage>
        <taxon>Bacteria</taxon>
        <taxon>Pseudomonadati</taxon>
        <taxon>Pseudomonadota</taxon>
        <taxon>Gammaproteobacteria</taxon>
        <taxon>Moraxellales</taxon>
        <taxon>Moraxellaceae</taxon>
        <taxon>Amnimonas</taxon>
    </lineage>
</organism>
<evidence type="ECO:0000256" key="11">
    <source>
        <dbReference type="ARBA" id="ARBA00022801"/>
    </source>
</evidence>
<dbReference type="SUPFAM" id="SSF50494">
    <property type="entry name" value="Trypsin-like serine proteases"/>
    <property type="match status" value="1"/>
</dbReference>
<accession>A0A2P6AVI6</accession>
<dbReference type="Proteomes" id="UP000243900">
    <property type="component" value="Unassembled WGS sequence"/>
</dbReference>
<dbReference type="EC" id="3.4.21.107" evidence="5"/>
<dbReference type="InterPro" id="IPR009003">
    <property type="entry name" value="Peptidase_S1_PA"/>
</dbReference>
<dbReference type="InterPro" id="IPR036034">
    <property type="entry name" value="PDZ_sf"/>
</dbReference>
<evidence type="ECO:0000313" key="19">
    <source>
        <dbReference type="EMBL" id="PQA52346.1"/>
    </source>
</evidence>
<comment type="similarity">
    <text evidence="4">Belongs to the peptidase S1C family.</text>
</comment>
<evidence type="ECO:0000256" key="12">
    <source>
        <dbReference type="ARBA" id="ARBA00022825"/>
    </source>
</evidence>
<reference evidence="20" key="1">
    <citation type="submission" date="2018-02" db="EMBL/GenBank/DDBJ databases">
        <title>Genome sequencing of Solimonas sp. HR-BB.</title>
        <authorList>
            <person name="Lee Y."/>
            <person name="Jeon C.O."/>
        </authorList>
    </citation>
    <scope>NUCLEOTIDE SEQUENCE [LARGE SCALE GENOMIC DNA]</scope>
    <source>
        <strain evidence="20">HR-E</strain>
    </source>
</reference>
<evidence type="ECO:0000256" key="14">
    <source>
        <dbReference type="ARBA" id="ARBA00032850"/>
    </source>
</evidence>
<dbReference type="GO" id="GO:0004252">
    <property type="term" value="F:serine-type endopeptidase activity"/>
    <property type="evidence" value="ECO:0007669"/>
    <property type="project" value="InterPro"/>
</dbReference>
<dbReference type="NCBIfam" id="TIGR02037">
    <property type="entry name" value="degP_htrA_DO"/>
    <property type="match status" value="1"/>
</dbReference>
<proteinExistence type="inferred from homology"/>
<dbReference type="PROSITE" id="PS50106">
    <property type="entry name" value="PDZ"/>
    <property type="match status" value="2"/>
</dbReference>
<evidence type="ECO:0000256" key="9">
    <source>
        <dbReference type="ARBA" id="ARBA00022737"/>
    </source>
</evidence>
<dbReference type="Gene3D" id="2.30.42.10">
    <property type="match status" value="2"/>
</dbReference>
<feature type="chain" id="PRO_5039142165" description="Probable periplasmic serine endoprotease DegP-like" evidence="17">
    <location>
        <begin position="26"/>
        <end position="464"/>
    </location>
</feature>
<dbReference type="PRINTS" id="PR00834">
    <property type="entry name" value="PROTEASES2C"/>
</dbReference>
<dbReference type="CDD" id="cd10839">
    <property type="entry name" value="cpPDZ1_DegP-like"/>
    <property type="match status" value="1"/>
</dbReference>
<keyword evidence="10" id="KW-0574">Periplasm</keyword>
<dbReference type="GO" id="GO:0006508">
    <property type="term" value="P:proteolysis"/>
    <property type="evidence" value="ECO:0007669"/>
    <property type="project" value="UniProtKB-KW"/>
</dbReference>
<feature type="domain" description="PDZ" evidence="18">
    <location>
        <begin position="253"/>
        <end position="312"/>
    </location>
</feature>
<evidence type="ECO:0000256" key="3">
    <source>
        <dbReference type="ARBA" id="ARBA00004418"/>
    </source>
</evidence>
<dbReference type="PANTHER" id="PTHR22939">
    <property type="entry name" value="SERINE PROTEASE FAMILY S1C HTRA-RELATED"/>
    <property type="match status" value="1"/>
</dbReference>
<keyword evidence="12" id="KW-0720">Serine protease</keyword>
<comment type="function">
    <text evidence="2">Might be efficient in the degradation of transiently denatured and unfolded proteins which accumulate in the periplasm following stress conditions.</text>
</comment>
<keyword evidence="9" id="KW-0677">Repeat</keyword>
<dbReference type="Pfam" id="PF13365">
    <property type="entry name" value="Trypsin_2"/>
    <property type="match status" value="1"/>
</dbReference>
<dbReference type="EMBL" id="PTQZ01000001">
    <property type="protein sequence ID" value="PQA52346.1"/>
    <property type="molecule type" value="Genomic_DNA"/>
</dbReference>
<evidence type="ECO:0000256" key="5">
    <source>
        <dbReference type="ARBA" id="ARBA00013035"/>
    </source>
</evidence>
<comment type="caution">
    <text evidence="19">The sequence shown here is derived from an EMBL/GenBank/DDBJ whole genome shotgun (WGS) entry which is preliminary data.</text>
</comment>
<name>A0A2P6AVI6_9GAMM</name>
<evidence type="ECO:0000256" key="1">
    <source>
        <dbReference type="ARBA" id="ARBA00001772"/>
    </source>
</evidence>
<evidence type="ECO:0000256" key="2">
    <source>
        <dbReference type="ARBA" id="ARBA00002610"/>
    </source>
</evidence>
<evidence type="ECO:0000256" key="8">
    <source>
        <dbReference type="ARBA" id="ARBA00022729"/>
    </source>
</evidence>
<feature type="signal peptide" evidence="17">
    <location>
        <begin position="1"/>
        <end position="25"/>
    </location>
</feature>
<dbReference type="OrthoDB" id="9758917at2"/>
<dbReference type="PANTHER" id="PTHR22939:SF130">
    <property type="entry name" value="PERIPLASMIC SERINE ENDOPROTEASE DEGP-LIKE-RELATED"/>
    <property type="match status" value="1"/>
</dbReference>
<dbReference type="Gene3D" id="2.40.10.120">
    <property type="match status" value="1"/>
</dbReference>
<evidence type="ECO:0000256" key="15">
    <source>
        <dbReference type="PIRSR" id="PIRSR611782-1"/>
    </source>
</evidence>
<sequence>MSLRQHGLTWLSAIAFGLFSGLAQAALPAFDAIVDAASPSVVNISATAKSRPAQIASGDDIQELLRRFYGLEAQPQQPRTRQSFGSGFIISSDGYVLTNNHVIDQADKVTVRLSDRREVEAKVIGTDPRTDIALIKIAATDLPAVKIGDPSKLRVGEWVLAIGSPFGFDYSATAGIVSAKSRALPSEAYVPFIQTDVAINPGNSGGPLFNAAGEVVGINSQIYSRSGGFMGLSFAIPVDVAMEVVGQLRDKGKVSRGYLGVAIQEVTKDLADAYGLAKPAGALISSVEPESPAARAGLKAGDVVTEFDGKPITLSAELPQAIGRAKVGSVYSLGIFRDRKAQQLKVAIEPLPEEETAAGGAKGTTPDLSRLGLRLRDLQEAEKTQLKIAGGVLVVQVADGSGAEAGLAVGDVITQIGSTPVNNGREFVAAVRKLSAGQTVPLTVARRGNSLILALRLEPQDSAR</sequence>
<dbReference type="AlphaFoldDB" id="A0A2P6AVI6"/>
<dbReference type="SMART" id="SM00228">
    <property type="entry name" value="PDZ"/>
    <property type="match status" value="2"/>
</dbReference>
<feature type="domain" description="PDZ" evidence="18">
    <location>
        <begin position="371"/>
        <end position="448"/>
    </location>
</feature>
<dbReference type="InterPro" id="IPR001478">
    <property type="entry name" value="PDZ"/>
</dbReference>
<keyword evidence="20" id="KW-1185">Reference proteome</keyword>
<dbReference type="SUPFAM" id="SSF50156">
    <property type="entry name" value="PDZ domain-like"/>
    <property type="match status" value="2"/>
</dbReference>
<keyword evidence="8 17" id="KW-0732">Signal</keyword>
<comment type="catalytic activity">
    <reaction evidence="1">
        <text>Acts on substrates that are at least partially unfolded. The cleavage site P1 residue is normally between a pair of hydrophobic residues, such as Val-|-Val.</text>
        <dbReference type="EC" id="3.4.21.107"/>
    </reaction>
</comment>
<comment type="subcellular location">
    <subcellularLocation>
        <location evidence="3">Periplasm</location>
    </subcellularLocation>
</comment>
<protein>
    <recommendedName>
        <fullName evidence="6">Probable periplasmic serine endoprotease DegP-like</fullName>
        <ecNumber evidence="5">3.4.21.107</ecNumber>
    </recommendedName>
    <alternativeName>
        <fullName evidence="14">Protease Do</fullName>
    </alternativeName>
</protein>
<feature type="active site" description="Charge relay system" evidence="15">
    <location>
        <position position="131"/>
    </location>
</feature>
<keyword evidence="7" id="KW-0645">Protease</keyword>
<feature type="binding site" evidence="16">
    <location>
        <position position="101"/>
    </location>
    <ligand>
        <name>substrate</name>
    </ligand>
</feature>
<evidence type="ECO:0000256" key="4">
    <source>
        <dbReference type="ARBA" id="ARBA00010541"/>
    </source>
</evidence>
<gene>
    <name evidence="19" type="ORF">C5O18_00025</name>
</gene>
<keyword evidence="13" id="KW-0346">Stress response</keyword>